<dbReference type="STRING" id="643562.Daes_2981"/>
<feature type="transmembrane region" description="Helical" evidence="1">
    <location>
        <begin position="397"/>
        <end position="424"/>
    </location>
</feature>
<dbReference type="InterPro" id="IPR048307">
    <property type="entry name" value="STT3_N"/>
</dbReference>
<dbReference type="AlphaFoldDB" id="E6VZA3"/>
<dbReference type="Pfam" id="PF21436">
    <property type="entry name" value="STT3-PglB_core"/>
    <property type="match status" value="1"/>
</dbReference>
<dbReference type="Pfam" id="PF02516">
    <property type="entry name" value="STT3"/>
    <property type="match status" value="1"/>
</dbReference>
<dbReference type="GO" id="GO:0016740">
    <property type="term" value="F:transferase activity"/>
    <property type="evidence" value="ECO:0007669"/>
    <property type="project" value="UniProtKB-KW"/>
</dbReference>
<keyword evidence="1" id="KW-1133">Transmembrane helix</keyword>
<evidence type="ECO:0000256" key="1">
    <source>
        <dbReference type="SAM" id="Phobius"/>
    </source>
</evidence>
<feature type="transmembrane region" description="Helical" evidence="1">
    <location>
        <begin position="160"/>
        <end position="176"/>
    </location>
</feature>
<feature type="transmembrane region" description="Helical" evidence="1">
    <location>
        <begin position="220"/>
        <end position="238"/>
    </location>
</feature>
<feature type="transmembrane region" description="Helical" evidence="1">
    <location>
        <begin position="436"/>
        <end position="456"/>
    </location>
</feature>
<keyword evidence="1" id="KW-0812">Transmembrane</keyword>
<gene>
    <name evidence="4" type="ordered locus">Daes_2981</name>
</gene>
<dbReference type="HOGENOM" id="CLU_345048_0_0_7"/>
<evidence type="ECO:0000259" key="3">
    <source>
        <dbReference type="Pfam" id="PF21436"/>
    </source>
</evidence>
<feature type="transmembrane region" description="Helical" evidence="1">
    <location>
        <begin position="99"/>
        <end position="124"/>
    </location>
</feature>
<keyword evidence="1" id="KW-0472">Membrane</keyword>
<proteinExistence type="predicted"/>
<dbReference type="GO" id="GO:0016020">
    <property type="term" value="C:membrane"/>
    <property type="evidence" value="ECO:0007669"/>
    <property type="project" value="InterPro"/>
</dbReference>
<dbReference type="InterPro" id="IPR048999">
    <property type="entry name" value="STT3-PglB_core"/>
</dbReference>
<dbReference type="EMBL" id="CP002431">
    <property type="protein sequence ID" value="ADU63975.1"/>
    <property type="molecule type" value="Genomic_DNA"/>
</dbReference>
<feature type="transmembrane region" description="Helical" evidence="1">
    <location>
        <begin position="468"/>
        <end position="489"/>
    </location>
</feature>
<dbReference type="UniPathway" id="UPA00378"/>
<accession>E6VZA3</accession>
<feature type="transmembrane region" description="Helical" evidence="1">
    <location>
        <begin position="130"/>
        <end position="148"/>
    </location>
</feature>
<keyword evidence="5" id="KW-1185">Reference proteome</keyword>
<dbReference type="Gene3D" id="3.40.1380.40">
    <property type="match status" value="1"/>
</dbReference>
<evidence type="ECO:0000259" key="2">
    <source>
        <dbReference type="Pfam" id="PF02516"/>
    </source>
</evidence>
<dbReference type="eggNOG" id="COG1287">
    <property type="taxonomic scope" value="Bacteria"/>
</dbReference>
<dbReference type="Proteomes" id="UP000002191">
    <property type="component" value="Chromosome"/>
</dbReference>
<feature type="domain" description="Oligosaccharyl transferase STT3 N-terminal" evidence="2">
    <location>
        <begin position="90"/>
        <end position="439"/>
    </location>
</feature>
<feature type="transmembrane region" description="Helical" evidence="1">
    <location>
        <begin position="250"/>
        <end position="270"/>
    </location>
</feature>
<reference evidence="5" key="1">
    <citation type="submission" date="2010-12" db="EMBL/GenBank/DDBJ databases">
        <title>Complete sequence of Desulfovibrio aespoeensis Aspo-2.</title>
        <authorList>
            <consortium name="US DOE Joint Genome Institute"/>
            <person name="Lucas S."/>
            <person name="Copeland A."/>
            <person name="Lapidus A."/>
            <person name="Cheng J.-F."/>
            <person name="Goodwin L."/>
            <person name="Pitluck S."/>
            <person name="Chertkov O."/>
            <person name="Misra M."/>
            <person name="Detter J.C."/>
            <person name="Han C."/>
            <person name="Tapia R."/>
            <person name="Land M."/>
            <person name="Hauser L."/>
            <person name="Kyrpides N."/>
            <person name="Ivanova N."/>
            <person name="Ovchinnikova G."/>
            <person name="Pedersen K."/>
            <person name="Jagevall S."/>
            <person name="Hazen T."/>
            <person name="Woyke T."/>
        </authorList>
    </citation>
    <scope>NUCLEOTIDE SEQUENCE [LARGE SCALE GENOMIC DNA]</scope>
    <source>
        <strain evidence="5">ATCC 700646 / DSM 10631 / Aspo-2</strain>
    </source>
</reference>
<sequence>MRIPGEMYHRGLKHAGPAPSWSADWRTVGVYGVCVYLIVLAFRLSFAGRWDHPELWVAGERILATHDAYYWLAKAKGLGVLSGYALAEFAALVNQVTGAGLGAIGFWSPAIVVSLVGVVCYLWGWLLGGVNAGVLAGLIGSLTPGLFYRTRLGYFDTDMFTLLMPMLIAWLLAFWARQHMRSGWFTRDPEPASSNAAQTLWMALAFGLATRFACIWHNDILNIVILYFFMTIAVVMLNCRPGQRAPALQGLAIFALAAFPGGAFGRLELWPLTRQVISELAIPYYPVIIGTSLALALGLIFLWKNSARGRFQFLSSVWASALVLFAVVLATRLLDESVAYSAAKLVSYLTGAAGTIDSGAAGAEFLGPIYPSILQSIIEVRLEPLSAIMERGAFFPWLGWVAVLFGVVVVALRPAAAFLLPLIALQLASVKLGIRFSMFGGAALCVMLGVGVYWLVSAVSCRFERKAVIDFAVQAVLGAGFLVYCHVQYASLSLTPVLSRQHAEAMQELGKRSEPGSMVWTWWDWGYAAQYYAGLETVADGGKHAGRDVYPIAFAMTTPSPKLANRMIAFSAQYPETPPNIGLAPAREWDSIPRDQIVETLEGQLSRQDYPATPRQYFIVTWNDLTLAKWISHFGNWNLETGTTREAKVNIYQPGELGFNVERGGVMDRKGGGGLVKDITVLEPDGVNRRGYPLNALSPQLLPKVHHLIINMVSKQSVVLDSIGYGSTMARLLTADPDDPDIAPYFTLVVDRLPFARIYEVVQ</sequence>
<reference evidence="4 5" key="2">
    <citation type="journal article" date="2014" name="Genome Announc.">
        <title>Complete Genome Sequence of the Subsurface, Mesophilic Sulfate-Reducing Bacterium Desulfovibrio aespoeensis Aspo-2.</title>
        <authorList>
            <person name="Pedersen K."/>
            <person name="Bengtsson A."/>
            <person name="Edlund J."/>
            <person name="Rabe L."/>
            <person name="Hazen T."/>
            <person name="Chakraborty R."/>
            <person name="Goodwin L."/>
            <person name="Shapiro N."/>
        </authorList>
    </citation>
    <scope>NUCLEOTIDE SEQUENCE [LARGE SCALE GENOMIC DNA]</scope>
    <source>
        <strain evidence="5">ATCC 700646 / DSM 10631 / Aspo-2</strain>
    </source>
</reference>
<protein>
    <submittedName>
        <fullName evidence="4">Oligosaccharyl transferase STT3 subunit</fullName>
    </submittedName>
</protein>
<feature type="domain" description="STT3/PglB/AglB core" evidence="3">
    <location>
        <begin position="517"/>
        <end position="641"/>
    </location>
</feature>
<evidence type="ECO:0000313" key="5">
    <source>
        <dbReference type="Proteomes" id="UP000002191"/>
    </source>
</evidence>
<feature type="transmembrane region" description="Helical" evidence="1">
    <location>
        <begin position="28"/>
        <end position="48"/>
    </location>
</feature>
<dbReference type="KEGG" id="das:Daes_2981"/>
<evidence type="ECO:0000313" key="4">
    <source>
        <dbReference type="EMBL" id="ADU63975.1"/>
    </source>
</evidence>
<dbReference type="RefSeq" id="WP_013515877.1">
    <property type="nucleotide sequence ID" value="NC_014844.1"/>
</dbReference>
<name>E6VZA3_PSEA9</name>
<organism evidence="4 5">
    <name type="scientific">Pseudodesulfovibrio aespoeensis (strain ATCC 700646 / DSM 10631 / Aspo-2)</name>
    <name type="common">Desulfovibrio aespoeensis</name>
    <dbReference type="NCBI Taxonomy" id="643562"/>
    <lineage>
        <taxon>Bacteria</taxon>
        <taxon>Pseudomonadati</taxon>
        <taxon>Thermodesulfobacteriota</taxon>
        <taxon>Desulfovibrionia</taxon>
        <taxon>Desulfovibrionales</taxon>
        <taxon>Desulfovibrionaceae</taxon>
    </lineage>
</organism>
<feature type="transmembrane region" description="Helical" evidence="1">
    <location>
        <begin position="282"/>
        <end position="303"/>
    </location>
</feature>
<keyword evidence="4" id="KW-0808">Transferase</keyword>
<dbReference type="OrthoDB" id="9796223at2"/>
<feature type="transmembrane region" description="Helical" evidence="1">
    <location>
        <begin position="315"/>
        <end position="334"/>
    </location>
</feature>